<comment type="caution">
    <text evidence="12">The sequence shown here is derived from an EMBL/GenBank/DDBJ whole genome shotgun (WGS) entry which is preliminary data.</text>
</comment>
<dbReference type="GO" id="GO:0005743">
    <property type="term" value="C:mitochondrial inner membrane"/>
    <property type="evidence" value="ECO:0007669"/>
    <property type="project" value="UniProtKB-SubCell"/>
</dbReference>
<dbReference type="EMBL" id="LWDF02000586">
    <property type="protein sequence ID" value="KAE8244740.1"/>
    <property type="molecule type" value="Genomic_DNA"/>
</dbReference>
<dbReference type="GO" id="GO:0015078">
    <property type="term" value="F:proton transmembrane transporter activity"/>
    <property type="evidence" value="ECO:0007669"/>
    <property type="project" value="InterPro"/>
</dbReference>
<proteinExistence type="inferred from homology"/>
<dbReference type="AlphaFoldDB" id="A0A177TV42"/>
<comment type="function">
    <text evidence="11">Subunit e, of the mitochondrial membrane ATP synthase complex (F(1)F(0) ATP synthase or Complex V) that produces ATP from ADP in the presence of a proton gradient across the membrane which is generated by electron transport complexes of the respiratory chain. ATP synthase complex consist of a soluble F(1) head domain - the catalytic core - and a membrane F(1) domain - the membrane proton channel. These two domains are linked by a central stalk rotating inside the F(1) region and a stationary peripheral stalk. During catalysis, ATP synthesis in the catalytic domain of F(1) is coupled via a rotary mechanism of the central stalk subunits to proton translocation. In vivo, can only synthesize ATP although its ATP hydrolase activity can be activated artificially in vitro. Part of the complex F(0) domain.</text>
</comment>
<keyword evidence="4 11" id="KW-0138">CF(0)</keyword>
<gene>
    <name evidence="12" type="ORF">A4X13_0g6314</name>
</gene>
<evidence type="ECO:0000256" key="5">
    <source>
        <dbReference type="ARBA" id="ARBA00022781"/>
    </source>
</evidence>
<name>A0A177TV42_9BASI</name>
<evidence type="ECO:0000256" key="10">
    <source>
        <dbReference type="ARBA" id="ARBA00023310"/>
    </source>
</evidence>
<dbReference type="InterPro" id="IPR008386">
    <property type="entry name" value="ATP_synth_F0_esu_mt"/>
</dbReference>
<reference evidence="12" key="1">
    <citation type="submission" date="2016-04" db="EMBL/GenBank/DDBJ databases">
        <authorList>
            <person name="Nguyen H.D."/>
            <person name="Samba Siva P."/>
            <person name="Cullis J."/>
            <person name="Levesque C.A."/>
            <person name="Hambleton S."/>
        </authorList>
    </citation>
    <scope>NUCLEOTIDE SEQUENCE</scope>
    <source>
        <strain evidence="12">DAOMC 236416</strain>
    </source>
</reference>
<evidence type="ECO:0000256" key="3">
    <source>
        <dbReference type="ARBA" id="ARBA00022448"/>
    </source>
</evidence>
<evidence type="ECO:0000256" key="1">
    <source>
        <dbReference type="ARBA" id="ARBA00004273"/>
    </source>
</evidence>
<evidence type="ECO:0000256" key="9">
    <source>
        <dbReference type="ARBA" id="ARBA00023136"/>
    </source>
</evidence>
<comment type="subcellular location">
    <subcellularLocation>
        <location evidence="1 11">Mitochondrion inner membrane</location>
    </subcellularLocation>
</comment>
<reference evidence="12" key="2">
    <citation type="journal article" date="2019" name="IMA Fungus">
        <title>Genome sequencing and comparison of five Tilletia species to identify candidate genes for the detection of regulated species infecting wheat.</title>
        <authorList>
            <person name="Nguyen H.D.T."/>
            <person name="Sultana T."/>
            <person name="Kesanakurti P."/>
            <person name="Hambleton S."/>
        </authorList>
    </citation>
    <scope>NUCLEOTIDE SEQUENCE</scope>
    <source>
        <strain evidence="12">DAOMC 236416</strain>
    </source>
</reference>
<evidence type="ECO:0000256" key="4">
    <source>
        <dbReference type="ARBA" id="ARBA00022547"/>
    </source>
</evidence>
<keyword evidence="13" id="KW-1185">Reference proteome</keyword>
<evidence type="ECO:0000313" key="13">
    <source>
        <dbReference type="Proteomes" id="UP000077521"/>
    </source>
</evidence>
<keyword evidence="8 11" id="KW-0496">Mitochondrion</keyword>
<evidence type="ECO:0000256" key="6">
    <source>
        <dbReference type="ARBA" id="ARBA00022792"/>
    </source>
</evidence>
<dbReference type="Proteomes" id="UP000077521">
    <property type="component" value="Unassembled WGS sequence"/>
</dbReference>
<evidence type="ECO:0000256" key="11">
    <source>
        <dbReference type="RuleBase" id="RU367005"/>
    </source>
</evidence>
<dbReference type="GO" id="GO:0015986">
    <property type="term" value="P:proton motive force-driven ATP synthesis"/>
    <property type="evidence" value="ECO:0007669"/>
    <property type="project" value="InterPro"/>
</dbReference>
<evidence type="ECO:0000256" key="7">
    <source>
        <dbReference type="ARBA" id="ARBA00023065"/>
    </source>
</evidence>
<evidence type="ECO:0000256" key="2">
    <source>
        <dbReference type="ARBA" id="ARBA00007333"/>
    </source>
</evidence>
<evidence type="ECO:0000313" key="12">
    <source>
        <dbReference type="EMBL" id="KAE8244740.1"/>
    </source>
</evidence>
<dbReference type="GO" id="GO:0045259">
    <property type="term" value="C:proton-transporting ATP synthase complex"/>
    <property type="evidence" value="ECO:0007669"/>
    <property type="project" value="UniProtKB-UniRule"/>
</dbReference>
<keyword evidence="9" id="KW-0472">Membrane</keyword>
<dbReference type="Pfam" id="PF05680">
    <property type="entry name" value="ATP-synt_E"/>
    <property type="match status" value="1"/>
</dbReference>
<comment type="subunit">
    <text evidence="11">F-type ATPases have 2 components, CF(1) - the catalytic core - and CF(0) - the membrane proton channel. CF(1) and CF(0) have multiple subunits.</text>
</comment>
<comment type="similarity">
    <text evidence="2 11">Belongs to the ATPase e subunit family.</text>
</comment>
<keyword evidence="5 11" id="KW-0375">Hydrogen ion transport</keyword>
<organism evidence="12 13">
    <name type="scientific">Tilletia indica</name>
    <dbReference type="NCBI Taxonomy" id="43049"/>
    <lineage>
        <taxon>Eukaryota</taxon>
        <taxon>Fungi</taxon>
        <taxon>Dikarya</taxon>
        <taxon>Basidiomycota</taxon>
        <taxon>Ustilaginomycotina</taxon>
        <taxon>Exobasidiomycetes</taxon>
        <taxon>Tilletiales</taxon>
        <taxon>Tilletiaceae</taxon>
        <taxon>Tilletia</taxon>
    </lineage>
</organism>
<accession>A0A177TV42</accession>
<dbReference type="OrthoDB" id="2125027at2759"/>
<keyword evidence="10 11" id="KW-0066">ATP synthesis</keyword>
<protein>
    <recommendedName>
        <fullName evidence="11">ATP synthase F(0) complex subunit e, mitochondrial</fullName>
    </recommendedName>
</protein>
<evidence type="ECO:0000256" key="8">
    <source>
        <dbReference type="ARBA" id="ARBA00023128"/>
    </source>
</evidence>
<keyword evidence="7 11" id="KW-0406">Ion transport</keyword>
<keyword evidence="6 11" id="KW-0999">Mitochondrion inner membrane</keyword>
<keyword evidence="3 11" id="KW-0813">Transport</keyword>
<sequence length="90" mass="10012">MASSPVVNVVRYTALVSGIAYGITHRRTLQSRADSAAEKAEYKRKEELIAKAKESYKNRLVAQSAGGNGVISDPNDPKFDLEKWLLQFEK</sequence>